<keyword evidence="1" id="KW-0472">Membrane</keyword>
<keyword evidence="1" id="KW-0812">Transmembrane</keyword>
<comment type="caution">
    <text evidence="2">The sequence shown here is derived from an EMBL/GenBank/DDBJ whole genome shotgun (WGS) entry which is preliminary data.</text>
</comment>
<feature type="transmembrane region" description="Helical" evidence="1">
    <location>
        <begin position="16"/>
        <end position="34"/>
    </location>
</feature>
<gene>
    <name evidence="2" type="ORF">LCGC14_2618800</name>
</gene>
<dbReference type="AlphaFoldDB" id="A0A0F9ARA0"/>
<evidence type="ECO:0000256" key="1">
    <source>
        <dbReference type="SAM" id="Phobius"/>
    </source>
</evidence>
<keyword evidence="1" id="KW-1133">Transmembrane helix</keyword>
<organism evidence="2">
    <name type="scientific">marine sediment metagenome</name>
    <dbReference type="NCBI Taxonomy" id="412755"/>
    <lineage>
        <taxon>unclassified sequences</taxon>
        <taxon>metagenomes</taxon>
        <taxon>ecological metagenomes</taxon>
    </lineage>
</organism>
<proteinExistence type="predicted"/>
<reference evidence="2" key="1">
    <citation type="journal article" date="2015" name="Nature">
        <title>Complex archaea that bridge the gap between prokaryotes and eukaryotes.</title>
        <authorList>
            <person name="Spang A."/>
            <person name="Saw J.H."/>
            <person name="Jorgensen S.L."/>
            <person name="Zaremba-Niedzwiedzka K."/>
            <person name="Martijn J."/>
            <person name="Lind A.E."/>
            <person name="van Eijk R."/>
            <person name="Schleper C."/>
            <person name="Guy L."/>
            <person name="Ettema T.J."/>
        </authorList>
    </citation>
    <scope>NUCLEOTIDE SEQUENCE</scope>
</reference>
<dbReference type="EMBL" id="LAZR01044638">
    <property type="protein sequence ID" value="KKL04167.1"/>
    <property type="molecule type" value="Genomic_DNA"/>
</dbReference>
<evidence type="ECO:0000313" key="2">
    <source>
        <dbReference type="EMBL" id="KKL04167.1"/>
    </source>
</evidence>
<protein>
    <submittedName>
        <fullName evidence="2">Uncharacterized protein</fullName>
    </submittedName>
</protein>
<sequence>MAKDEGNGSKFDAVKLIYLLVVLIFGLGIAYGLMKNQQGVNSKEIDKRASKESFNLHMTQQTRQFESLGKSIDKGFGRIDKRLANIEKK</sequence>
<name>A0A0F9ARA0_9ZZZZ</name>
<accession>A0A0F9ARA0</accession>